<protein>
    <submittedName>
        <fullName evidence="1">GerW family sporulation protein</fullName>
    </submittedName>
</protein>
<accession>A0A9D2GAI3</accession>
<sequence length="131" mass="14102">MAEGNNFKATVEALFQGMDSVVTSKTVVGEAIHINGTIILPLVDVSFGIGAGSFNAEKKEKGMGGMGGKISPSAVIVIQDGRTKLVNIKNQDTITKILDMIPDVVDRFTTDKEDRMTEKEVKDILDSEENS</sequence>
<proteinExistence type="predicted"/>
<reference evidence="1" key="2">
    <citation type="submission" date="2021-04" db="EMBL/GenBank/DDBJ databases">
        <authorList>
            <person name="Gilroy R."/>
        </authorList>
    </citation>
    <scope>NUCLEOTIDE SEQUENCE</scope>
    <source>
        <strain evidence="1">CHK196-3914</strain>
    </source>
</reference>
<organism evidence="1 2">
    <name type="scientific">Candidatus Mediterraneibacter stercoravium</name>
    <dbReference type="NCBI Taxonomy" id="2838685"/>
    <lineage>
        <taxon>Bacteria</taxon>
        <taxon>Bacillati</taxon>
        <taxon>Bacillota</taxon>
        <taxon>Clostridia</taxon>
        <taxon>Lachnospirales</taxon>
        <taxon>Lachnospiraceae</taxon>
        <taxon>Mediterraneibacter</taxon>
    </lineage>
</organism>
<dbReference type="InterPro" id="IPR014229">
    <property type="entry name" value="Spore_YtfJ"/>
</dbReference>
<dbReference type="Pfam" id="PF09579">
    <property type="entry name" value="Spore_YtfJ"/>
    <property type="match status" value="1"/>
</dbReference>
<evidence type="ECO:0000313" key="2">
    <source>
        <dbReference type="Proteomes" id="UP000824116"/>
    </source>
</evidence>
<reference evidence="1" key="1">
    <citation type="journal article" date="2021" name="PeerJ">
        <title>Extensive microbial diversity within the chicken gut microbiome revealed by metagenomics and culture.</title>
        <authorList>
            <person name="Gilroy R."/>
            <person name="Ravi A."/>
            <person name="Getino M."/>
            <person name="Pursley I."/>
            <person name="Horton D.L."/>
            <person name="Alikhan N.F."/>
            <person name="Baker D."/>
            <person name="Gharbi K."/>
            <person name="Hall N."/>
            <person name="Watson M."/>
            <person name="Adriaenssens E.M."/>
            <person name="Foster-Nyarko E."/>
            <person name="Jarju S."/>
            <person name="Secka A."/>
            <person name="Antonio M."/>
            <person name="Oren A."/>
            <person name="Chaudhuri R.R."/>
            <person name="La Ragione R."/>
            <person name="Hildebrand F."/>
            <person name="Pallen M.J."/>
        </authorList>
    </citation>
    <scope>NUCLEOTIDE SEQUENCE</scope>
    <source>
        <strain evidence="1">CHK196-3914</strain>
    </source>
</reference>
<dbReference type="Proteomes" id="UP000824116">
    <property type="component" value="Unassembled WGS sequence"/>
</dbReference>
<evidence type="ECO:0000313" key="1">
    <source>
        <dbReference type="EMBL" id="HIZ75480.1"/>
    </source>
</evidence>
<comment type="caution">
    <text evidence="1">The sequence shown here is derived from an EMBL/GenBank/DDBJ whole genome shotgun (WGS) entry which is preliminary data.</text>
</comment>
<gene>
    <name evidence="1" type="ORF">H9723_09640</name>
</gene>
<dbReference type="EMBL" id="DXAY01000227">
    <property type="protein sequence ID" value="HIZ75480.1"/>
    <property type="molecule type" value="Genomic_DNA"/>
</dbReference>
<dbReference type="PANTHER" id="PTHR39162">
    <property type="entry name" value="GLL3345 PROTEIN"/>
    <property type="match status" value="1"/>
</dbReference>
<name>A0A9D2GAI3_9FIRM</name>
<dbReference type="PANTHER" id="PTHR39162:SF1">
    <property type="entry name" value="SPORULATION PROTEIN YTFJ"/>
    <property type="match status" value="1"/>
</dbReference>
<dbReference type="AlphaFoldDB" id="A0A9D2GAI3"/>